<sequence>QEGSKSGSGSRSSSVSSASSSSKRQQQASSSSSNHAAKSSAGVQLQSQQAATQQPGSSSSSTSSMQSAKSSGCTEGAGAMAVYQRKLASKVKLVPCARIVATSASGSEVHAVLDAAAEEVIHNCAAAEEASNEGSEEKSPPALPKFTVCCESLVDFERRFGSSWRVEQLPTSADHAQRSLERARANIGATEGCVRCKEKGPKQAHNCSEHFAAWCFEGLRSGGGLSRDQLLYHSANVATSLKTGICVGVSAACATTT</sequence>
<feature type="non-terminal residue" evidence="2">
    <location>
        <position position="257"/>
    </location>
</feature>
<name>A0A813LFG7_POLGL</name>
<dbReference type="EMBL" id="CAJNNW010034504">
    <property type="protein sequence ID" value="CAE8722939.1"/>
    <property type="molecule type" value="Genomic_DNA"/>
</dbReference>
<gene>
    <name evidence="2" type="ORF">PGLA2088_LOCUS42839</name>
</gene>
<organism evidence="2 3">
    <name type="scientific">Polarella glacialis</name>
    <name type="common">Dinoflagellate</name>
    <dbReference type="NCBI Taxonomy" id="89957"/>
    <lineage>
        <taxon>Eukaryota</taxon>
        <taxon>Sar</taxon>
        <taxon>Alveolata</taxon>
        <taxon>Dinophyceae</taxon>
        <taxon>Suessiales</taxon>
        <taxon>Suessiaceae</taxon>
        <taxon>Polarella</taxon>
    </lineage>
</organism>
<reference evidence="2" key="1">
    <citation type="submission" date="2021-02" db="EMBL/GenBank/DDBJ databases">
        <authorList>
            <person name="Dougan E. K."/>
            <person name="Rhodes N."/>
            <person name="Thang M."/>
            <person name="Chan C."/>
        </authorList>
    </citation>
    <scope>NUCLEOTIDE SEQUENCE</scope>
</reference>
<evidence type="ECO:0000256" key="1">
    <source>
        <dbReference type="SAM" id="MobiDB-lite"/>
    </source>
</evidence>
<comment type="caution">
    <text evidence="2">The sequence shown here is derived from an EMBL/GenBank/DDBJ whole genome shotgun (WGS) entry which is preliminary data.</text>
</comment>
<dbReference type="Proteomes" id="UP000626109">
    <property type="component" value="Unassembled WGS sequence"/>
</dbReference>
<evidence type="ECO:0000313" key="3">
    <source>
        <dbReference type="Proteomes" id="UP000626109"/>
    </source>
</evidence>
<dbReference type="AlphaFoldDB" id="A0A813LFG7"/>
<feature type="non-terminal residue" evidence="2">
    <location>
        <position position="1"/>
    </location>
</feature>
<proteinExistence type="predicted"/>
<feature type="compositionally biased region" description="Low complexity" evidence="1">
    <location>
        <begin position="1"/>
        <end position="71"/>
    </location>
</feature>
<feature type="region of interest" description="Disordered" evidence="1">
    <location>
        <begin position="1"/>
        <end position="73"/>
    </location>
</feature>
<protein>
    <submittedName>
        <fullName evidence="2">Uncharacterized protein</fullName>
    </submittedName>
</protein>
<accession>A0A813LFG7</accession>
<evidence type="ECO:0000313" key="2">
    <source>
        <dbReference type="EMBL" id="CAE8722939.1"/>
    </source>
</evidence>